<reference evidence="1" key="1">
    <citation type="journal article" date="2022" name="Int. J. Mol. Sci.">
        <title>Draft Genome of Tanacetum Coccineum: Genomic Comparison of Closely Related Tanacetum-Family Plants.</title>
        <authorList>
            <person name="Yamashiro T."/>
            <person name="Shiraishi A."/>
            <person name="Nakayama K."/>
            <person name="Satake H."/>
        </authorList>
    </citation>
    <scope>NUCLEOTIDE SEQUENCE</scope>
</reference>
<dbReference type="Proteomes" id="UP001151760">
    <property type="component" value="Unassembled WGS sequence"/>
</dbReference>
<keyword evidence="2" id="KW-1185">Reference proteome</keyword>
<comment type="caution">
    <text evidence="1">The sequence shown here is derived from an EMBL/GenBank/DDBJ whole genome shotgun (WGS) entry which is preliminary data.</text>
</comment>
<evidence type="ECO:0000313" key="1">
    <source>
        <dbReference type="EMBL" id="GJS93205.1"/>
    </source>
</evidence>
<dbReference type="EMBL" id="BQNB010011640">
    <property type="protein sequence ID" value="GJS93205.1"/>
    <property type="molecule type" value="Genomic_DNA"/>
</dbReference>
<protein>
    <submittedName>
        <fullName evidence="1">Uncharacterized protein</fullName>
    </submittedName>
</protein>
<name>A0ABQ4ZW43_9ASTR</name>
<sequence>SLKKQKDNPYKTSKTVCIIGILKKIYKKKAQEDEGDMDDGWDIMVEDVERLRKILTPTIHTLPNLKPVVQSYMPLDPVCDEAKVKKEEEHDYNIPLQDGIMQPLTPQTVHITPPYDVCVAPATNNILDKHLNEFLIRPGYVLWKLSRDFTRLLGPPSGLKGLLHTLNTTVIPTKVIRFSLYILLRTFNAYSLSSDFRGYEVGQETLGDVYSQKDKNEAKTDKIEHEIEKSKKSRS</sequence>
<reference evidence="1" key="2">
    <citation type="submission" date="2022-01" db="EMBL/GenBank/DDBJ databases">
        <authorList>
            <person name="Yamashiro T."/>
            <person name="Shiraishi A."/>
            <person name="Satake H."/>
            <person name="Nakayama K."/>
        </authorList>
    </citation>
    <scope>NUCLEOTIDE SEQUENCE</scope>
</reference>
<accession>A0ABQ4ZW43</accession>
<feature type="non-terminal residue" evidence="1">
    <location>
        <position position="1"/>
    </location>
</feature>
<organism evidence="1 2">
    <name type="scientific">Tanacetum coccineum</name>
    <dbReference type="NCBI Taxonomy" id="301880"/>
    <lineage>
        <taxon>Eukaryota</taxon>
        <taxon>Viridiplantae</taxon>
        <taxon>Streptophyta</taxon>
        <taxon>Embryophyta</taxon>
        <taxon>Tracheophyta</taxon>
        <taxon>Spermatophyta</taxon>
        <taxon>Magnoliopsida</taxon>
        <taxon>eudicotyledons</taxon>
        <taxon>Gunneridae</taxon>
        <taxon>Pentapetalae</taxon>
        <taxon>asterids</taxon>
        <taxon>campanulids</taxon>
        <taxon>Asterales</taxon>
        <taxon>Asteraceae</taxon>
        <taxon>Asteroideae</taxon>
        <taxon>Anthemideae</taxon>
        <taxon>Anthemidinae</taxon>
        <taxon>Tanacetum</taxon>
    </lineage>
</organism>
<proteinExistence type="predicted"/>
<evidence type="ECO:0000313" key="2">
    <source>
        <dbReference type="Proteomes" id="UP001151760"/>
    </source>
</evidence>
<gene>
    <name evidence="1" type="ORF">Tco_0800173</name>
</gene>